<evidence type="ECO:0000313" key="2">
    <source>
        <dbReference type="Proteomes" id="UP000422572"/>
    </source>
</evidence>
<dbReference type="OrthoDB" id="5185236at2"/>
<dbReference type="Proteomes" id="UP000422572">
    <property type="component" value="Chromosome"/>
</dbReference>
<sequence>MRQGGLVVFDFAEYPAGIMSVTGGPEYFGSLMRATQARVKLINAFSLCLHSSRSMNENLGTDTFQIRHRDLVHPGAESSEGMGGLGLQGFPPMVNGGYLRERHRHGVVPEISLSRAFETLDFVVQHESDKALDLVTLLNDAATLYGNHQFHSSLITAWTLCETILQHKWSSYIEAQAHSEVKSVRRQKLTGRDFTASVVSEVLELAGAINKDTLTALDKARKARNAWMHSIKSPVYGDASDCLVLAAAMLSENIGREVRVNVGLSATGF</sequence>
<organism evidence="1 2">
    <name type="scientific">Streptomyces ficellus</name>
    <dbReference type="NCBI Taxonomy" id="1977088"/>
    <lineage>
        <taxon>Bacteria</taxon>
        <taxon>Bacillati</taxon>
        <taxon>Actinomycetota</taxon>
        <taxon>Actinomycetes</taxon>
        <taxon>Kitasatosporales</taxon>
        <taxon>Streptomycetaceae</taxon>
        <taxon>Streptomyces</taxon>
    </lineage>
</organism>
<proteinExistence type="predicted"/>
<protein>
    <recommendedName>
        <fullName evidence="3">Apea-like HEPN domain-containing protein</fullName>
    </recommendedName>
</protein>
<gene>
    <name evidence="1" type="ORF">EIZ62_17165</name>
</gene>
<accession>A0A6I6F6Y6</accession>
<evidence type="ECO:0000313" key="1">
    <source>
        <dbReference type="EMBL" id="QGV79773.1"/>
    </source>
</evidence>
<dbReference type="EMBL" id="CP034279">
    <property type="protein sequence ID" value="QGV79773.1"/>
    <property type="molecule type" value="Genomic_DNA"/>
</dbReference>
<dbReference type="KEGG" id="sfic:EIZ62_17165"/>
<evidence type="ECO:0008006" key="3">
    <source>
        <dbReference type="Google" id="ProtNLM"/>
    </source>
</evidence>
<reference evidence="1 2" key="1">
    <citation type="submission" date="2018-12" db="EMBL/GenBank/DDBJ databases">
        <title>Complete genome sequence of Streptomyces ficellus NRRL8067, the producer of ficellomycin, feldamycin and nojirimycin.</title>
        <authorList>
            <person name="Zhang H."/>
            <person name="Yue R."/>
            <person name="Liu Y."/>
            <person name="Li M."/>
            <person name="Mu H."/>
            <person name="Zhang J."/>
        </authorList>
    </citation>
    <scope>NUCLEOTIDE SEQUENCE [LARGE SCALE GENOMIC DNA]</scope>
    <source>
        <strain evidence="1 2">NRRL 8067</strain>
    </source>
</reference>
<name>A0A6I6F6Y6_9ACTN</name>
<keyword evidence="2" id="KW-1185">Reference proteome</keyword>
<dbReference type="RefSeq" id="WP_156693507.1">
    <property type="nucleotide sequence ID" value="NZ_CP034279.1"/>
</dbReference>
<dbReference type="AlphaFoldDB" id="A0A6I6F6Y6"/>